<keyword evidence="3" id="KW-0223">Dioxygenase</keyword>
<proteinExistence type="inferred from homology"/>
<dbReference type="PANTHER" id="PTHR20883">
    <property type="entry name" value="PHYTANOYL-COA DIOXYGENASE DOMAIN CONTAINING 1"/>
    <property type="match status" value="1"/>
</dbReference>
<dbReference type="InterPro" id="IPR008775">
    <property type="entry name" value="Phytyl_CoA_dOase-like"/>
</dbReference>
<accession>A0A1E1LQL1</accession>
<dbReference type="EMBL" id="FJUW01000076">
    <property type="protein sequence ID" value="CZT12781.1"/>
    <property type="molecule type" value="Genomic_DNA"/>
</dbReference>
<evidence type="ECO:0000256" key="1">
    <source>
        <dbReference type="ARBA" id="ARBA00001962"/>
    </source>
</evidence>
<comment type="similarity">
    <text evidence="2">Belongs to the PhyH family.</text>
</comment>
<dbReference type="Pfam" id="PF05721">
    <property type="entry name" value="PhyH"/>
    <property type="match status" value="1"/>
</dbReference>
<comment type="caution">
    <text evidence="3">The sequence shown here is derived from an EMBL/GenBank/DDBJ whole genome shotgun (WGS) entry which is preliminary data.</text>
</comment>
<gene>
    <name evidence="3" type="ORF">RCO7_03623</name>
</gene>
<keyword evidence="3" id="KW-0560">Oxidoreductase</keyword>
<name>A0A1E1LQL1_9HELO</name>
<dbReference type="SUPFAM" id="SSF51197">
    <property type="entry name" value="Clavaminate synthase-like"/>
    <property type="match status" value="1"/>
</dbReference>
<protein>
    <submittedName>
        <fullName evidence="3">Related to Phytanoyl-CoA dioxygenase</fullName>
    </submittedName>
</protein>
<evidence type="ECO:0000313" key="4">
    <source>
        <dbReference type="Proteomes" id="UP000178129"/>
    </source>
</evidence>
<dbReference type="Gene3D" id="2.60.120.620">
    <property type="entry name" value="q2cbj1_9rhob like domain"/>
    <property type="match status" value="1"/>
</dbReference>
<dbReference type="InParanoid" id="A0A1E1LQL1"/>
<dbReference type="GO" id="GO:0046872">
    <property type="term" value="F:metal ion binding"/>
    <property type="evidence" value="ECO:0007669"/>
    <property type="project" value="UniProtKB-ARBA"/>
</dbReference>
<dbReference type="Proteomes" id="UP000178129">
    <property type="component" value="Unassembled WGS sequence"/>
</dbReference>
<evidence type="ECO:0000256" key="2">
    <source>
        <dbReference type="ARBA" id="ARBA00005830"/>
    </source>
</evidence>
<dbReference type="STRING" id="914237.A0A1E1LQL1"/>
<organism evidence="3 4">
    <name type="scientific">Rhynchosporium graminicola</name>
    <dbReference type="NCBI Taxonomy" id="2792576"/>
    <lineage>
        <taxon>Eukaryota</taxon>
        <taxon>Fungi</taxon>
        <taxon>Dikarya</taxon>
        <taxon>Ascomycota</taxon>
        <taxon>Pezizomycotina</taxon>
        <taxon>Leotiomycetes</taxon>
        <taxon>Helotiales</taxon>
        <taxon>Ploettnerulaceae</taxon>
        <taxon>Rhynchosporium</taxon>
    </lineage>
</organism>
<dbReference type="PANTHER" id="PTHR20883:SF48">
    <property type="entry name" value="ECTOINE DIOXYGENASE"/>
    <property type="match status" value="1"/>
</dbReference>
<evidence type="ECO:0000313" key="3">
    <source>
        <dbReference type="EMBL" id="CZT12781.1"/>
    </source>
</evidence>
<comment type="cofactor">
    <cofactor evidence="1">
        <name>Fe cation</name>
        <dbReference type="ChEBI" id="CHEBI:24875"/>
    </cofactor>
</comment>
<sequence length="340" mass="37581">MGQTLCCLRPRGRATNKIDPPAFPENIDWSSVISDVTEKNQDVSFGGISRAGTLIDGSSSTSLATGRTVMPYLLSKAQLAFYEEMGYLIIKDGISDAEINDLRAWVQEVHDLPRTMDCLYIPYEELNASGDRVLCRTENFANTHTDFGSLLRGPKLLGIMKQLTGSQMLLFKEKINYKLSGSGGFKPHVDRTGYGIFKRLQHLAVLIAADDATSLNGCLEVVNGSHKMAVPIGSDNCIVPQWIESHEWVSVEMKAGEMLIFGSSLAHRSGPNKSTKDRKAVYATYNSESEGDLHDAYYERRAKLWPATHKRIEGVDYSSGAQNYAYGTPMRTIEKTHGGN</sequence>
<keyword evidence="4" id="KW-1185">Reference proteome</keyword>
<dbReference type="GO" id="GO:0051213">
    <property type="term" value="F:dioxygenase activity"/>
    <property type="evidence" value="ECO:0007669"/>
    <property type="project" value="UniProtKB-KW"/>
</dbReference>
<reference evidence="4" key="1">
    <citation type="submission" date="2016-03" db="EMBL/GenBank/DDBJ databases">
        <authorList>
            <person name="Ploux O."/>
        </authorList>
    </citation>
    <scope>NUCLEOTIDE SEQUENCE [LARGE SCALE GENOMIC DNA]</scope>
    <source>
        <strain evidence="4">UK7</strain>
    </source>
</reference>
<dbReference type="AlphaFoldDB" id="A0A1E1LQL1"/>